<organism evidence="1 2">
    <name type="scientific">Geodia barretti</name>
    <name type="common">Barrett's horny sponge</name>
    <dbReference type="NCBI Taxonomy" id="519541"/>
    <lineage>
        <taxon>Eukaryota</taxon>
        <taxon>Metazoa</taxon>
        <taxon>Porifera</taxon>
        <taxon>Demospongiae</taxon>
        <taxon>Heteroscleromorpha</taxon>
        <taxon>Tetractinellida</taxon>
        <taxon>Astrophorina</taxon>
        <taxon>Geodiidae</taxon>
        <taxon>Geodia</taxon>
    </lineage>
</organism>
<proteinExistence type="predicted"/>
<name>A0AA35XC20_GEOBA</name>
<reference evidence="1" key="1">
    <citation type="submission" date="2023-03" db="EMBL/GenBank/DDBJ databases">
        <authorList>
            <person name="Steffen K."/>
            <person name="Cardenas P."/>
        </authorList>
    </citation>
    <scope>NUCLEOTIDE SEQUENCE</scope>
</reference>
<comment type="caution">
    <text evidence="1">The sequence shown here is derived from an EMBL/GenBank/DDBJ whole genome shotgun (WGS) entry which is preliminary data.</text>
</comment>
<gene>
    <name evidence="1" type="ORF">GBAR_LOCUS25390</name>
</gene>
<evidence type="ECO:0000313" key="1">
    <source>
        <dbReference type="EMBL" id="CAI8045925.1"/>
    </source>
</evidence>
<keyword evidence="2" id="KW-1185">Reference proteome</keyword>
<sequence length="150" mass="16794">METKDVTGIIPLAASPDILARAMDWRRSILQSPVLTGLWQWVYLDPSHKVYVEFPHLPGVETGSQTAKRVFLSNSTGRESHHPRLQLSSCRTNLERTEALMDTHSATTRGQAPTIFDETNVDSEFLGSRVDLPLLRIMFSEPRCSTGTGR</sequence>
<protein>
    <submittedName>
        <fullName evidence="1">Uncharacterized protein</fullName>
    </submittedName>
</protein>
<evidence type="ECO:0000313" key="2">
    <source>
        <dbReference type="Proteomes" id="UP001174909"/>
    </source>
</evidence>
<dbReference type="AlphaFoldDB" id="A0AA35XC20"/>
<dbReference type="EMBL" id="CASHTH010003513">
    <property type="protein sequence ID" value="CAI8045925.1"/>
    <property type="molecule type" value="Genomic_DNA"/>
</dbReference>
<dbReference type="Proteomes" id="UP001174909">
    <property type="component" value="Unassembled WGS sequence"/>
</dbReference>
<accession>A0AA35XC20</accession>